<comment type="caution">
    <text evidence="13">The sequence shown here is derived from an EMBL/GenBank/DDBJ whole genome shotgun (WGS) entry which is preliminary data.</text>
</comment>
<dbReference type="PANTHER" id="PTHR43488:SF2">
    <property type="entry name" value="GLUTAMATE-PYRUVATE AMINOTRANSFERASE ALAA"/>
    <property type="match status" value="1"/>
</dbReference>
<evidence type="ECO:0000256" key="1">
    <source>
        <dbReference type="ARBA" id="ARBA00001933"/>
    </source>
</evidence>
<comment type="similarity">
    <text evidence="2">Belongs to the class-I pyridoxal-phosphate-dependent aminotransferase family.</text>
</comment>
<dbReference type="EC" id="2.6.1.2" evidence="7"/>
<evidence type="ECO:0000256" key="3">
    <source>
        <dbReference type="ARBA" id="ARBA00011738"/>
    </source>
</evidence>
<dbReference type="InterPro" id="IPR015422">
    <property type="entry name" value="PyrdxlP-dep_Trfase_small"/>
</dbReference>
<proteinExistence type="inferred from homology"/>
<evidence type="ECO:0000256" key="5">
    <source>
        <dbReference type="ARBA" id="ARBA00022679"/>
    </source>
</evidence>
<keyword evidence="14" id="KW-1185">Reference proteome</keyword>
<dbReference type="AlphaFoldDB" id="A0A557QJP4"/>
<evidence type="ECO:0000256" key="4">
    <source>
        <dbReference type="ARBA" id="ARBA00022576"/>
    </source>
</evidence>
<dbReference type="InterPro" id="IPR015424">
    <property type="entry name" value="PyrdxlP-dep_Trfase"/>
</dbReference>
<reference evidence="13 14" key="1">
    <citation type="submission" date="2019-07" db="EMBL/GenBank/DDBJ databases">
        <title>The pathways for chlorine oxyanion respiration interact through the shared metabolite chlorate.</title>
        <authorList>
            <person name="Barnum T.P."/>
            <person name="Cheng Y."/>
            <person name="Hill K.A."/>
            <person name="Lucas L.N."/>
            <person name="Carlson H.K."/>
            <person name="Coates J.D."/>
        </authorList>
    </citation>
    <scope>NUCLEOTIDE SEQUENCE [LARGE SCALE GENOMIC DNA]</scope>
    <source>
        <strain evidence="13 14">SFB-3</strain>
    </source>
</reference>
<comment type="cofactor">
    <cofactor evidence="1">
        <name>pyridoxal 5'-phosphate</name>
        <dbReference type="ChEBI" id="CHEBI:597326"/>
    </cofactor>
</comment>
<evidence type="ECO:0000256" key="2">
    <source>
        <dbReference type="ARBA" id="ARBA00007441"/>
    </source>
</evidence>
<gene>
    <name evidence="13" type="ORF">FHP91_15125</name>
</gene>
<dbReference type="OrthoDB" id="9803354at2"/>
<comment type="function">
    <text evidence="9">Involved in the biosynthesis of alanine. Catalyzes the transamination of pyruvate by glutamate, leading to the formation of L-alanine and 2-oxoglutarate. Is also able to catalyze the reverse reaction.</text>
</comment>
<dbReference type="Pfam" id="PF00155">
    <property type="entry name" value="Aminotran_1_2"/>
    <property type="match status" value="1"/>
</dbReference>
<organism evidence="13 14">
    <name type="scientific">Denitromonas halophila</name>
    <dbReference type="NCBI Taxonomy" id="1629404"/>
    <lineage>
        <taxon>Bacteria</taxon>
        <taxon>Pseudomonadati</taxon>
        <taxon>Pseudomonadota</taxon>
        <taxon>Betaproteobacteria</taxon>
        <taxon>Rhodocyclales</taxon>
        <taxon>Zoogloeaceae</taxon>
        <taxon>Denitromonas</taxon>
    </lineage>
</organism>
<dbReference type="PANTHER" id="PTHR43488">
    <property type="entry name" value="GLUTAMATE-PYRUVATE AMINOTRANSFERASE ALAA"/>
    <property type="match status" value="1"/>
</dbReference>
<keyword evidence="6" id="KW-0663">Pyridoxal phosphate</keyword>
<dbReference type="Proteomes" id="UP000319502">
    <property type="component" value="Unassembled WGS sequence"/>
</dbReference>
<evidence type="ECO:0000259" key="12">
    <source>
        <dbReference type="Pfam" id="PF00155"/>
    </source>
</evidence>
<feature type="domain" description="Aminotransferase class I/classII large" evidence="12">
    <location>
        <begin position="61"/>
        <end position="421"/>
    </location>
</feature>
<evidence type="ECO:0000313" key="14">
    <source>
        <dbReference type="Proteomes" id="UP000319502"/>
    </source>
</evidence>
<evidence type="ECO:0000256" key="8">
    <source>
        <dbReference type="ARBA" id="ARBA00051882"/>
    </source>
</evidence>
<evidence type="ECO:0000313" key="13">
    <source>
        <dbReference type="EMBL" id="TVO53132.1"/>
    </source>
</evidence>
<dbReference type="RefSeq" id="WP_144310379.1">
    <property type="nucleotide sequence ID" value="NZ_VMNK01000015.1"/>
</dbReference>
<keyword evidence="5 13" id="KW-0808">Transferase</keyword>
<accession>A0A557QJP4</accession>
<evidence type="ECO:0000256" key="6">
    <source>
        <dbReference type="ARBA" id="ARBA00022898"/>
    </source>
</evidence>
<comment type="pathway">
    <text evidence="10">Amino-acid biosynthesis; L-alanine biosynthesis.</text>
</comment>
<comment type="subunit">
    <text evidence="3">Homodimer.</text>
</comment>
<keyword evidence="4 13" id="KW-0032">Aminotransferase</keyword>
<dbReference type="EMBL" id="VMNK01000015">
    <property type="protein sequence ID" value="TVO53132.1"/>
    <property type="molecule type" value="Genomic_DNA"/>
</dbReference>
<evidence type="ECO:0000256" key="10">
    <source>
        <dbReference type="ARBA" id="ARBA00060661"/>
    </source>
</evidence>
<dbReference type="FunFam" id="3.40.640.10:FF:000019">
    <property type="entry name" value="Pyridoxal phosphate-dependent aminotransferase"/>
    <property type="match status" value="1"/>
</dbReference>
<protein>
    <recommendedName>
        <fullName evidence="11">Glutamate-pyruvate aminotransferase AlaA</fullName>
        <ecNumber evidence="7">2.6.1.2</ecNumber>
    </recommendedName>
</protein>
<dbReference type="Gene3D" id="3.90.1150.10">
    <property type="entry name" value="Aspartate Aminotransferase, domain 1"/>
    <property type="match status" value="1"/>
</dbReference>
<dbReference type="CDD" id="cd00609">
    <property type="entry name" value="AAT_like"/>
    <property type="match status" value="1"/>
</dbReference>
<dbReference type="GO" id="GO:0004021">
    <property type="term" value="F:L-alanine:2-oxoglutarate aminotransferase activity"/>
    <property type="evidence" value="ECO:0007669"/>
    <property type="project" value="UniProtKB-EC"/>
</dbReference>
<evidence type="ECO:0000256" key="7">
    <source>
        <dbReference type="ARBA" id="ARBA00026106"/>
    </source>
</evidence>
<dbReference type="InterPro" id="IPR051926">
    <property type="entry name" value="Ala_Aminotransferase"/>
</dbReference>
<name>A0A557QJP4_9RHOO</name>
<dbReference type="InterPro" id="IPR015421">
    <property type="entry name" value="PyrdxlP-dep_Trfase_major"/>
</dbReference>
<dbReference type="SUPFAM" id="SSF53383">
    <property type="entry name" value="PLP-dependent transferases"/>
    <property type="match status" value="1"/>
</dbReference>
<dbReference type="Gene3D" id="3.40.640.10">
    <property type="entry name" value="Type I PLP-dependent aspartate aminotransferase-like (Major domain)"/>
    <property type="match status" value="1"/>
</dbReference>
<sequence>MSKTPNLKVAEPIGEMQGAARADAAALRAVRKSHKLAEVCYDIRGPVLQRAKQMEDEGHRVTKLNIGNLAHFGFEAPEEIVVDVIHNLRGAAGYSDSKGLFSARKAVMHYSQQKKIAGVGIEDIYIGNGASELIVMSMQALLNNGDEVLVPAPDYPLWTAAVSLGGGAPVHYVCDEQAGWLPDLDDIRRKLTPNTRAIVIINPNNPTGALYPTAFLEQLLEIARQHQLIVFADEIYDKVLYDGETHTSIASLADDVLCVTFNGLSKNYRACGYRAGWMIVSGEKRHARDYIEGLDMLASMRLCANVPAQWGIQTALGGYQSIEELIAPDGRLTRQRDLAYELITQIPGVSCVKPKAALYLFPKLDLNMYPIEDDQEFILKLLEAEKVLLVQGSGFNWKQPDHFRLVFLPHEEDLRDAVSRIARFLESYRKGLHRS</sequence>
<dbReference type="GO" id="GO:0030170">
    <property type="term" value="F:pyridoxal phosphate binding"/>
    <property type="evidence" value="ECO:0007669"/>
    <property type="project" value="InterPro"/>
</dbReference>
<evidence type="ECO:0000256" key="11">
    <source>
        <dbReference type="ARBA" id="ARBA00070476"/>
    </source>
</evidence>
<dbReference type="InterPro" id="IPR004839">
    <property type="entry name" value="Aminotransferase_I/II_large"/>
</dbReference>
<evidence type="ECO:0000256" key="9">
    <source>
        <dbReference type="ARBA" id="ARBA00057611"/>
    </source>
</evidence>
<comment type="catalytic activity">
    <reaction evidence="8">
        <text>L-alanine + 2-oxoglutarate = pyruvate + L-glutamate</text>
        <dbReference type="Rhea" id="RHEA:19453"/>
        <dbReference type="ChEBI" id="CHEBI:15361"/>
        <dbReference type="ChEBI" id="CHEBI:16810"/>
        <dbReference type="ChEBI" id="CHEBI:29985"/>
        <dbReference type="ChEBI" id="CHEBI:57972"/>
        <dbReference type="EC" id="2.6.1.2"/>
    </reaction>
    <physiologicalReaction direction="right-to-left" evidence="8">
        <dbReference type="Rhea" id="RHEA:19455"/>
    </physiologicalReaction>
</comment>